<dbReference type="RefSeq" id="WP_091526093.1">
    <property type="nucleotide sequence ID" value="NZ_FOVI01000034.1"/>
</dbReference>
<gene>
    <name evidence="5" type="ORF">SAMN05421741_1344</name>
</gene>
<keyword evidence="6" id="KW-1185">Reference proteome</keyword>
<dbReference type="STRING" id="913024.SAMN05421741_1344"/>
<dbReference type="SUPFAM" id="SSF46689">
    <property type="entry name" value="Homeodomain-like"/>
    <property type="match status" value="2"/>
</dbReference>
<dbReference type="EMBL" id="FOVI01000034">
    <property type="protein sequence ID" value="SFO29217.1"/>
    <property type="molecule type" value="Genomic_DNA"/>
</dbReference>
<evidence type="ECO:0000259" key="4">
    <source>
        <dbReference type="PROSITE" id="PS01124"/>
    </source>
</evidence>
<dbReference type="Pfam" id="PF12833">
    <property type="entry name" value="HTH_18"/>
    <property type="match status" value="1"/>
</dbReference>
<dbReference type="AlphaFoldDB" id="A0A1I5FZP0"/>
<dbReference type="PANTHER" id="PTHR46796">
    <property type="entry name" value="HTH-TYPE TRANSCRIPTIONAL ACTIVATOR RHAS-RELATED"/>
    <property type="match status" value="1"/>
</dbReference>
<accession>A0A1I5FZP0</accession>
<reference evidence="6" key="1">
    <citation type="submission" date="2016-10" db="EMBL/GenBank/DDBJ databases">
        <authorList>
            <person name="Varghese N."/>
            <person name="Submissions S."/>
        </authorList>
    </citation>
    <scope>NUCLEOTIDE SEQUENCE [LARGE SCALE GENOMIC DNA]</scope>
    <source>
        <strain evidence="6">DS-12</strain>
    </source>
</reference>
<dbReference type="InterPro" id="IPR050204">
    <property type="entry name" value="AraC_XylS_family_regulators"/>
</dbReference>
<dbReference type="PROSITE" id="PS00041">
    <property type="entry name" value="HTH_ARAC_FAMILY_1"/>
    <property type="match status" value="1"/>
</dbReference>
<evidence type="ECO:0000313" key="5">
    <source>
        <dbReference type="EMBL" id="SFO29217.1"/>
    </source>
</evidence>
<dbReference type="GO" id="GO:0003700">
    <property type="term" value="F:DNA-binding transcription factor activity"/>
    <property type="evidence" value="ECO:0007669"/>
    <property type="project" value="InterPro"/>
</dbReference>
<keyword evidence="1" id="KW-0805">Transcription regulation</keyword>
<dbReference type="Gene3D" id="1.10.10.60">
    <property type="entry name" value="Homeodomain-like"/>
    <property type="match status" value="2"/>
</dbReference>
<evidence type="ECO:0000313" key="6">
    <source>
        <dbReference type="Proteomes" id="UP000199036"/>
    </source>
</evidence>
<dbReference type="InterPro" id="IPR018060">
    <property type="entry name" value="HTH_AraC"/>
</dbReference>
<dbReference type="Pfam" id="PF06719">
    <property type="entry name" value="AraC_N"/>
    <property type="match status" value="1"/>
</dbReference>
<dbReference type="PROSITE" id="PS01124">
    <property type="entry name" value="HTH_ARAC_FAMILY_2"/>
    <property type="match status" value="1"/>
</dbReference>
<keyword evidence="2 5" id="KW-0238">DNA-binding</keyword>
<evidence type="ECO:0000256" key="2">
    <source>
        <dbReference type="ARBA" id="ARBA00023125"/>
    </source>
</evidence>
<proteinExistence type="predicted"/>
<keyword evidence="3" id="KW-0804">Transcription</keyword>
<dbReference type="InterPro" id="IPR018062">
    <property type="entry name" value="HTH_AraC-typ_CS"/>
</dbReference>
<evidence type="ECO:0000256" key="1">
    <source>
        <dbReference type="ARBA" id="ARBA00023015"/>
    </source>
</evidence>
<feature type="domain" description="HTH araC/xylS-type" evidence="4">
    <location>
        <begin position="201"/>
        <end position="299"/>
    </location>
</feature>
<evidence type="ECO:0000256" key="3">
    <source>
        <dbReference type="ARBA" id="ARBA00023163"/>
    </source>
</evidence>
<organism evidence="5 6">
    <name type="scientific">Paenimyroides ummariense</name>
    <dbReference type="NCBI Taxonomy" id="913024"/>
    <lineage>
        <taxon>Bacteria</taxon>
        <taxon>Pseudomonadati</taxon>
        <taxon>Bacteroidota</taxon>
        <taxon>Flavobacteriia</taxon>
        <taxon>Flavobacteriales</taxon>
        <taxon>Flavobacteriaceae</taxon>
        <taxon>Paenimyroides</taxon>
    </lineage>
</organism>
<dbReference type="Proteomes" id="UP000199036">
    <property type="component" value="Unassembled WGS sequence"/>
</dbReference>
<dbReference type="GO" id="GO:0043565">
    <property type="term" value="F:sequence-specific DNA binding"/>
    <property type="evidence" value="ECO:0007669"/>
    <property type="project" value="InterPro"/>
</dbReference>
<dbReference type="InterPro" id="IPR009057">
    <property type="entry name" value="Homeodomain-like_sf"/>
</dbReference>
<dbReference type="SMART" id="SM00342">
    <property type="entry name" value="HTH_ARAC"/>
    <property type="match status" value="1"/>
</dbReference>
<dbReference type="InterPro" id="IPR009594">
    <property type="entry name" value="Tscrpt_reg_HTH_AraC_N"/>
</dbReference>
<protein>
    <submittedName>
        <fullName evidence="5">AraC-type DNA-binding protein</fullName>
    </submittedName>
</protein>
<dbReference type="OrthoDB" id="9779074at2"/>
<sequence>MNSSISSIYDKGKVVTPIENKLSFQTDELDLHLFETKVKTSGFALAFDEISLITMLSGKKVMHFNKEHSFEFLPEESLVLDKKQGMNIDFPEAEYDNPTRCLALIISPDEIKETLMQLNESAPKIDHTEWTVDSSTLKFTNDQLLNKNIERIILLASSNSEYRDALGKLMTKELIINLLQSKARDFLLEKTDALAGNNQLAFAIEYIRKNQDRQLTVEEVAEKAHMSKSTFYRYFKRHTGSTPNEFILSEKIKQAKYLLANTSQSVSEIGFALAFASSSQFIKHFKNITGLTPFKFKQSSDIVVK</sequence>
<name>A0A1I5FZP0_9FLAO</name>